<dbReference type="InterPro" id="IPR050437">
    <property type="entry name" value="Ribos_protein_bS1-like"/>
</dbReference>
<dbReference type="InterPro" id="IPR012340">
    <property type="entry name" value="NA-bd_OB-fold"/>
</dbReference>
<dbReference type="Gene3D" id="2.40.50.140">
    <property type="entry name" value="Nucleic acid-binding proteins"/>
    <property type="match status" value="1"/>
</dbReference>
<dbReference type="RefSeq" id="WP_100916684.1">
    <property type="nucleotide sequence ID" value="NZ_CP025057.1"/>
</dbReference>
<keyword evidence="3" id="KW-1185">Reference proteome</keyword>
<dbReference type="SMART" id="SM00316">
    <property type="entry name" value="S1"/>
    <property type="match status" value="1"/>
</dbReference>
<dbReference type="PROSITE" id="PS50126">
    <property type="entry name" value="S1"/>
    <property type="match status" value="1"/>
</dbReference>
<feature type="domain" description="S1 motif" evidence="1">
    <location>
        <begin position="2"/>
        <end position="74"/>
    </location>
</feature>
<evidence type="ECO:0000259" key="1">
    <source>
        <dbReference type="PROSITE" id="PS50126"/>
    </source>
</evidence>
<proteinExistence type="predicted"/>
<dbReference type="KEGG" id="sfz:SFLOR_v1c06590"/>
<dbReference type="AlphaFoldDB" id="A0A2K8SE37"/>
<organism evidence="2 3">
    <name type="scientific">Spiroplasma floricola 23-6</name>
    <dbReference type="NCBI Taxonomy" id="1336749"/>
    <lineage>
        <taxon>Bacteria</taxon>
        <taxon>Bacillati</taxon>
        <taxon>Mycoplasmatota</taxon>
        <taxon>Mollicutes</taxon>
        <taxon>Entomoplasmatales</taxon>
        <taxon>Spiroplasmataceae</taxon>
        <taxon>Spiroplasma</taxon>
    </lineage>
</organism>
<dbReference type="Pfam" id="PF00575">
    <property type="entry name" value="S1"/>
    <property type="match status" value="1"/>
</dbReference>
<dbReference type="GO" id="GO:0003735">
    <property type="term" value="F:structural constituent of ribosome"/>
    <property type="evidence" value="ECO:0007669"/>
    <property type="project" value="TreeGrafter"/>
</dbReference>
<sequence length="78" mass="8531">MGTIVNITITKIVDFGAFCDAEIDGKIYKGLIHISEIADAYVTNVADYVTVGQQMEGYVISTDESKDQAKLSLKRVSK</sequence>
<dbReference type="PANTHER" id="PTHR10724">
    <property type="entry name" value="30S RIBOSOMAL PROTEIN S1"/>
    <property type="match status" value="1"/>
</dbReference>
<dbReference type="SUPFAM" id="SSF50249">
    <property type="entry name" value="Nucleic acid-binding proteins"/>
    <property type="match status" value="1"/>
</dbReference>
<dbReference type="OrthoDB" id="9810507at2"/>
<accession>A0A2K8SE37</accession>
<evidence type="ECO:0000313" key="3">
    <source>
        <dbReference type="Proteomes" id="UP000231823"/>
    </source>
</evidence>
<protein>
    <recommendedName>
        <fullName evidence="1">S1 motif domain-containing protein</fullName>
    </recommendedName>
</protein>
<gene>
    <name evidence="2" type="ORF">SFLOR_v1c06590</name>
</gene>
<dbReference type="GO" id="GO:0003729">
    <property type="term" value="F:mRNA binding"/>
    <property type="evidence" value="ECO:0007669"/>
    <property type="project" value="TreeGrafter"/>
</dbReference>
<evidence type="ECO:0000313" key="2">
    <source>
        <dbReference type="EMBL" id="AUB31709.1"/>
    </source>
</evidence>
<dbReference type="EMBL" id="CP025057">
    <property type="protein sequence ID" value="AUB31709.1"/>
    <property type="molecule type" value="Genomic_DNA"/>
</dbReference>
<dbReference type="Proteomes" id="UP000231823">
    <property type="component" value="Chromosome"/>
</dbReference>
<dbReference type="GO" id="GO:0006412">
    <property type="term" value="P:translation"/>
    <property type="evidence" value="ECO:0007669"/>
    <property type="project" value="TreeGrafter"/>
</dbReference>
<dbReference type="InterPro" id="IPR003029">
    <property type="entry name" value="S1_domain"/>
</dbReference>
<name>A0A2K8SE37_9MOLU</name>
<reference evidence="2 3" key="1">
    <citation type="submission" date="2017-12" db="EMBL/GenBank/DDBJ databases">
        <title>Complete genome sequence of Spiroplasma floricola 23-6 (ATCC 29989).</title>
        <authorList>
            <person name="Tsai Y.-M."/>
            <person name="Wu P.-S."/>
            <person name="Lo W.-S."/>
            <person name="Kuo C.-H."/>
        </authorList>
    </citation>
    <scope>NUCLEOTIDE SEQUENCE [LARGE SCALE GENOMIC DNA]</scope>
    <source>
        <strain evidence="2 3">23-6</strain>
    </source>
</reference>